<accession>A0A0N4ZVZ8</accession>
<dbReference type="AlphaFoldDB" id="A0A0N4ZVZ8"/>
<keyword evidence="2" id="KW-1185">Reference proteome</keyword>
<sequence>MSSPFNYLLFLLLFISFNLLGAQMYDMRMYRRPYTMYRNGMYNTPYGMYGLVMSPVGSIASEIDLDSSPERK</sequence>
<evidence type="ECO:0000313" key="3">
    <source>
        <dbReference type="WBParaSite" id="PTRK_0001277950.1"/>
    </source>
</evidence>
<keyword evidence="1" id="KW-0732">Signal</keyword>
<dbReference type="Proteomes" id="UP000038045">
    <property type="component" value="Unplaced"/>
</dbReference>
<protein>
    <submittedName>
        <fullName evidence="3">Uncharacterized protein</fullName>
    </submittedName>
</protein>
<name>A0A0N4ZVZ8_PARTI</name>
<evidence type="ECO:0000256" key="1">
    <source>
        <dbReference type="SAM" id="SignalP"/>
    </source>
</evidence>
<proteinExistence type="predicted"/>
<feature type="signal peptide" evidence="1">
    <location>
        <begin position="1"/>
        <end position="22"/>
    </location>
</feature>
<evidence type="ECO:0000313" key="2">
    <source>
        <dbReference type="Proteomes" id="UP000038045"/>
    </source>
</evidence>
<dbReference type="WBParaSite" id="PTRK_0001277950.1">
    <property type="protein sequence ID" value="PTRK_0001277950.1"/>
    <property type="gene ID" value="PTRK_0001277950"/>
</dbReference>
<reference evidence="3" key="1">
    <citation type="submission" date="2017-02" db="UniProtKB">
        <authorList>
            <consortium name="WormBaseParasite"/>
        </authorList>
    </citation>
    <scope>IDENTIFICATION</scope>
</reference>
<feature type="chain" id="PRO_5005892271" evidence="1">
    <location>
        <begin position="23"/>
        <end position="72"/>
    </location>
</feature>
<organism evidence="2 3">
    <name type="scientific">Parastrongyloides trichosuri</name>
    <name type="common">Possum-specific nematode worm</name>
    <dbReference type="NCBI Taxonomy" id="131310"/>
    <lineage>
        <taxon>Eukaryota</taxon>
        <taxon>Metazoa</taxon>
        <taxon>Ecdysozoa</taxon>
        <taxon>Nematoda</taxon>
        <taxon>Chromadorea</taxon>
        <taxon>Rhabditida</taxon>
        <taxon>Tylenchina</taxon>
        <taxon>Panagrolaimomorpha</taxon>
        <taxon>Strongyloidoidea</taxon>
        <taxon>Strongyloididae</taxon>
        <taxon>Parastrongyloides</taxon>
    </lineage>
</organism>